<evidence type="ECO:0000256" key="1">
    <source>
        <dbReference type="SAM" id="Phobius"/>
    </source>
</evidence>
<dbReference type="AlphaFoldDB" id="A0AA37T887"/>
<name>A0AA37T887_9GAMM</name>
<evidence type="ECO:0000313" key="3">
    <source>
        <dbReference type="Proteomes" id="UP001156870"/>
    </source>
</evidence>
<comment type="caution">
    <text evidence="2">The sequence shown here is derived from an EMBL/GenBank/DDBJ whole genome shotgun (WGS) entry which is preliminary data.</text>
</comment>
<keyword evidence="3" id="KW-1185">Reference proteome</keyword>
<feature type="transmembrane region" description="Helical" evidence="1">
    <location>
        <begin position="49"/>
        <end position="68"/>
    </location>
</feature>
<gene>
    <name evidence="2" type="ORF">GCM10007877_07440</name>
</gene>
<protein>
    <submittedName>
        <fullName evidence="2">Uncharacterized protein</fullName>
    </submittedName>
</protein>
<proteinExistence type="predicted"/>
<reference evidence="2 3" key="1">
    <citation type="journal article" date="2014" name="Int. J. Syst. Evol. Microbiol.">
        <title>Complete genome sequence of Corynebacterium casei LMG S-19264T (=DSM 44701T), isolated from a smear-ripened cheese.</title>
        <authorList>
            <consortium name="US DOE Joint Genome Institute (JGI-PGF)"/>
            <person name="Walter F."/>
            <person name="Albersmeier A."/>
            <person name="Kalinowski J."/>
            <person name="Ruckert C."/>
        </authorList>
    </citation>
    <scope>NUCLEOTIDE SEQUENCE [LARGE SCALE GENOMIC DNA]</scope>
    <source>
        <strain evidence="2 3">NBRC 110095</strain>
    </source>
</reference>
<dbReference type="Proteomes" id="UP001156870">
    <property type="component" value="Unassembled WGS sequence"/>
</dbReference>
<dbReference type="EMBL" id="BSPD01000021">
    <property type="protein sequence ID" value="GLS25030.1"/>
    <property type="molecule type" value="Genomic_DNA"/>
</dbReference>
<feature type="transmembrane region" description="Helical" evidence="1">
    <location>
        <begin position="7"/>
        <end position="29"/>
    </location>
</feature>
<keyword evidence="1" id="KW-0812">Transmembrane</keyword>
<organism evidence="2 3">
    <name type="scientific">Marinibactrum halimedae</name>
    <dbReference type="NCBI Taxonomy" id="1444977"/>
    <lineage>
        <taxon>Bacteria</taxon>
        <taxon>Pseudomonadati</taxon>
        <taxon>Pseudomonadota</taxon>
        <taxon>Gammaproteobacteria</taxon>
        <taxon>Cellvibrionales</taxon>
        <taxon>Cellvibrionaceae</taxon>
        <taxon>Marinibactrum</taxon>
    </lineage>
</organism>
<keyword evidence="1" id="KW-1133">Transmembrane helix</keyword>
<accession>A0AA37T887</accession>
<evidence type="ECO:0000313" key="2">
    <source>
        <dbReference type="EMBL" id="GLS25030.1"/>
    </source>
</evidence>
<sequence>MKKQTALSAMILGNIFLVSAIVFTILRFIISMDDVKSISLLSVLTSVAWWLAIIAFLVAIAVVAYRYFSLRKKHIRKLLVVGHNQPSGATVTKMISQYGESELLEPISIPADFIGDCMPKTKWQLQQLRGSWFLPSPKVLITFNAEHLQGLSERDLPTYLYDIHILVKGLSRWGKTLEVYLMVHNLQIHEGYESFVEHALDGEAIWKVERFSSLINELKYYHQKALFRLPEISVNSFIGLLQFNDHIDKKLEKIEKVSTHFQSLELYPRLMLLSKN</sequence>
<keyword evidence="1" id="KW-0472">Membrane</keyword>
<dbReference type="RefSeq" id="WP_232592675.1">
    <property type="nucleotide sequence ID" value="NZ_BSPD01000021.1"/>
</dbReference>